<dbReference type="PANTHER" id="PTHR31414">
    <property type="entry name" value="TRANSMEMBRANE PROTEIN DDB_G0292058"/>
    <property type="match status" value="1"/>
</dbReference>
<dbReference type="KEGG" id="mcha:111017025"/>
<dbReference type="RefSeq" id="XP_022148392.1">
    <property type="nucleotide sequence ID" value="XM_022292700.1"/>
</dbReference>
<protein>
    <submittedName>
        <fullName evidence="4 5">Uncharacterized protein LOC111017025</fullName>
    </submittedName>
</protein>
<dbReference type="Proteomes" id="UP000504603">
    <property type="component" value="Unplaced"/>
</dbReference>
<feature type="transmembrane region" description="Helical" evidence="1">
    <location>
        <begin position="508"/>
        <end position="530"/>
    </location>
</feature>
<feature type="transmembrane region" description="Helical" evidence="1">
    <location>
        <begin position="156"/>
        <end position="179"/>
    </location>
</feature>
<evidence type="ECO:0000313" key="5">
    <source>
        <dbReference type="RefSeq" id="XP_022148472.1"/>
    </source>
</evidence>
<dbReference type="RefSeq" id="XP_022148472.1">
    <property type="nucleotide sequence ID" value="XM_022292780.1"/>
</dbReference>
<accession>A0A6J1D4Y4</accession>
<dbReference type="PANTHER" id="PTHR31414:SF13">
    <property type="entry name" value="TRANSMEMBRANE PROTEIN"/>
    <property type="match status" value="1"/>
</dbReference>
<feature type="transmembrane region" description="Helical" evidence="1">
    <location>
        <begin position="294"/>
        <end position="320"/>
    </location>
</feature>
<dbReference type="GO" id="GO:0009506">
    <property type="term" value="C:plasmodesma"/>
    <property type="evidence" value="ECO:0007669"/>
    <property type="project" value="TreeGrafter"/>
</dbReference>
<evidence type="ECO:0000313" key="3">
    <source>
        <dbReference type="Proteomes" id="UP000504603"/>
    </source>
</evidence>
<keyword evidence="1" id="KW-1133">Transmembrane helix</keyword>
<evidence type="ECO:0000313" key="4">
    <source>
        <dbReference type="RefSeq" id="XP_022148392.1"/>
    </source>
</evidence>
<feature type="signal peptide" evidence="2">
    <location>
        <begin position="1"/>
        <end position="29"/>
    </location>
</feature>
<evidence type="ECO:0000256" key="1">
    <source>
        <dbReference type="SAM" id="Phobius"/>
    </source>
</evidence>
<keyword evidence="3" id="KW-1185">Reference proteome</keyword>
<keyword evidence="2" id="KW-0732">Signal</keyword>
<keyword evidence="1" id="KW-0812">Transmembrane</keyword>
<dbReference type="OrthoDB" id="1937321at2759"/>
<proteinExistence type="predicted"/>
<feature type="transmembrane region" description="Helical" evidence="1">
    <location>
        <begin position="266"/>
        <end position="287"/>
    </location>
</feature>
<name>A0A6J1D4Y4_MOMCH</name>
<dbReference type="InterPro" id="IPR040283">
    <property type="entry name" value="DDB_G0292058-like"/>
</dbReference>
<reference evidence="4 5" key="1">
    <citation type="submission" date="2025-04" db="UniProtKB">
        <authorList>
            <consortium name="RefSeq"/>
        </authorList>
    </citation>
    <scope>IDENTIFICATION</scope>
    <source>
        <strain evidence="4 5">OHB3-1</strain>
    </source>
</reference>
<sequence length="558" mass="61367">MLHQRPPPFSVLAAFSLCCSSALVSFSHGDSQTPFSQMPPISGWRNDEYYNGGGLGLGSPMGSIAEGPITEPVEHSFFVLAAERTRRKDPLSGFQVYSGGWNISDRHYWASVGFTAVPLFAVAAAWLLGFGICLLIISLCYFCCGMQSYGYSRTAYTLSLFFLIMFSIAAIIGCVILYIGQGRFHNSTSETLEYVIDQADLTAQKLRDVSDYFAAAKQTGVDQVFLPSDVQTDIDQIETKINSSASILADKSVHNSNDIKDLLDSIRLALIIVAAIMLLLTFLGFLFSMFGMQLLVYILVITGWLLVTGTFILSGTFLILHNAAADTCIAMDEWVQNPAAHTALDDVLPCVDKETAQETLVKSKEVSAKLVDLVNEVITNVSNINFSPNFKPMYFNQSGPILPTLCNPFHPDLTPRTCSSGEVDLQNATQVWGGYVCQVSPTGDNICITTGRLTPSLYNQMASGVNLSNALSNYGPTLVELQDCSFVRQTFNEIHRNYCPGLQQYSRWVYVGLSTISIAVMLSLILWIIYGRERRHRAYTNGLITKPTGEELEGNKES</sequence>
<evidence type="ECO:0000256" key="2">
    <source>
        <dbReference type="SAM" id="SignalP"/>
    </source>
</evidence>
<keyword evidence="1" id="KW-0472">Membrane</keyword>
<dbReference type="GO" id="GO:0005886">
    <property type="term" value="C:plasma membrane"/>
    <property type="evidence" value="ECO:0007669"/>
    <property type="project" value="TreeGrafter"/>
</dbReference>
<dbReference type="AlphaFoldDB" id="A0A6J1D4Y4"/>
<gene>
    <name evidence="4 5" type="primary">LOC111017025</name>
</gene>
<dbReference type="GeneID" id="111017025"/>
<feature type="transmembrane region" description="Helical" evidence="1">
    <location>
        <begin position="119"/>
        <end position="144"/>
    </location>
</feature>
<organism evidence="3 4">
    <name type="scientific">Momordica charantia</name>
    <name type="common">Bitter gourd</name>
    <name type="synonym">Balsam pear</name>
    <dbReference type="NCBI Taxonomy" id="3673"/>
    <lineage>
        <taxon>Eukaryota</taxon>
        <taxon>Viridiplantae</taxon>
        <taxon>Streptophyta</taxon>
        <taxon>Embryophyta</taxon>
        <taxon>Tracheophyta</taxon>
        <taxon>Spermatophyta</taxon>
        <taxon>Magnoliopsida</taxon>
        <taxon>eudicotyledons</taxon>
        <taxon>Gunneridae</taxon>
        <taxon>Pentapetalae</taxon>
        <taxon>rosids</taxon>
        <taxon>fabids</taxon>
        <taxon>Cucurbitales</taxon>
        <taxon>Cucurbitaceae</taxon>
        <taxon>Momordiceae</taxon>
        <taxon>Momordica</taxon>
    </lineage>
</organism>
<feature type="chain" id="PRO_5044638400" evidence="2">
    <location>
        <begin position="30"/>
        <end position="558"/>
    </location>
</feature>